<dbReference type="EMBL" id="JQGA01000620">
    <property type="protein sequence ID" value="KGO74427.1"/>
    <property type="molecule type" value="Genomic_DNA"/>
</dbReference>
<protein>
    <submittedName>
        <fullName evidence="1">Uncharacterized protein</fullName>
    </submittedName>
</protein>
<accession>A0A0A2L2X1</accession>
<comment type="caution">
    <text evidence="1">The sequence shown here is derived from an EMBL/GenBank/DDBJ whole genome shotgun (WGS) entry which is preliminary data.</text>
</comment>
<dbReference type="OrthoDB" id="3940621at2759"/>
<dbReference type="PhylomeDB" id="A0A0A2L2X1"/>
<dbReference type="OMA" id="AKWRGLK"/>
<name>A0A0A2L2X1_PENIT</name>
<evidence type="ECO:0000313" key="2">
    <source>
        <dbReference type="Proteomes" id="UP000030104"/>
    </source>
</evidence>
<dbReference type="AlphaFoldDB" id="A0A0A2L2X1"/>
<dbReference type="HOGENOM" id="CLU_1166182_0_0_1"/>
<evidence type="ECO:0000313" key="1">
    <source>
        <dbReference type="EMBL" id="KGO74427.1"/>
    </source>
</evidence>
<reference evidence="1 2" key="1">
    <citation type="journal article" date="2015" name="Mol. Plant Microbe Interact.">
        <title>Genome, transcriptome, and functional analyses of Penicillium expansum provide new insights into secondary metabolism and pathogenicity.</title>
        <authorList>
            <person name="Ballester A.R."/>
            <person name="Marcet-Houben M."/>
            <person name="Levin E."/>
            <person name="Sela N."/>
            <person name="Selma-Lazaro C."/>
            <person name="Carmona L."/>
            <person name="Wisniewski M."/>
            <person name="Droby S."/>
            <person name="Gonzalez-Candelas L."/>
            <person name="Gabaldon T."/>
        </authorList>
    </citation>
    <scope>NUCLEOTIDE SEQUENCE [LARGE SCALE GENOMIC DNA]</scope>
    <source>
        <strain evidence="1 2">PHI-1</strain>
    </source>
</reference>
<proteinExistence type="predicted"/>
<keyword evidence="2" id="KW-1185">Reference proteome</keyword>
<organism evidence="1 2">
    <name type="scientific">Penicillium italicum</name>
    <name type="common">Blue mold</name>
    <dbReference type="NCBI Taxonomy" id="40296"/>
    <lineage>
        <taxon>Eukaryota</taxon>
        <taxon>Fungi</taxon>
        <taxon>Dikarya</taxon>
        <taxon>Ascomycota</taxon>
        <taxon>Pezizomycotina</taxon>
        <taxon>Eurotiomycetes</taxon>
        <taxon>Eurotiomycetidae</taxon>
        <taxon>Eurotiales</taxon>
        <taxon>Aspergillaceae</taxon>
        <taxon>Penicillium</taxon>
    </lineage>
</organism>
<gene>
    <name evidence="1" type="ORF">PITC_019600</name>
</gene>
<dbReference type="Proteomes" id="UP000030104">
    <property type="component" value="Unassembled WGS sequence"/>
</dbReference>
<sequence length="238" mass="27279">MDRVNECQHPQTPSFAQLGKLAKLPLEIRFFIWESLFYGIYTAPNALSILRCNRYLYQEISDHLYNGMRHEIRISGADGNLKWLYVCLVSKRMPAKWRGLKNINAVRRHLHNFPHKRIEGSEIFVNITLSSHENFNQIMQLEQKAARLVDILEVAPVTPAVCVSLLEEKPPKNISYTSELPSDYMFATIPFMRLPSWHCRVSLSLFGVVTNEREPTGQSLLGKPTKDGALNDKHCVAN</sequence>